<feature type="region of interest" description="Disordered" evidence="1">
    <location>
        <begin position="23"/>
        <end position="46"/>
    </location>
</feature>
<evidence type="ECO:0000313" key="2">
    <source>
        <dbReference type="EMBL" id="VVD00278.1"/>
    </source>
</evidence>
<protein>
    <submittedName>
        <fullName evidence="2">Uncharacterized protein</fullName>
    </submittedName>
</protein>
<feature type="compositionally biased region" description="Low complexity" evidence="1">
    <location>
        <begin position="109"/>
        <end position="123"/>
    </location>
</feature>
<organism evidence="2 3">
    <name type="scientific">Leptidea sinapis</name>
    <dbReference type="NCBI Taxonomy" id="189913"/>
    <lineage>
        <taxon>Eukaryota</taxon>
        <taxon>Metazoa</taxon>
        <taxon>Ecdysozoa</taxon>
        <taxon>Arthropoda</taxon>
        <taxon>Hexapoda</taxon>
        <taxon>Insecta</taxon>
        <taxon>Pterygota</taxon>
        <taxon>Neoptera</taxon>
        <taxon>Endopterygota</taxon>
        <taxon>Lepidoptera</taxon>
        <taxon>Glossata</taxon>
        <taxon>Ditrysia</taxon>
        <taxon>Papilionoidea</taxon>
        <taxon>Pieridae</taxon>
        <taxon>Dismorphiinae</taxon>
        <taxon>Leptidea</taxon>
    </lineage>
</organism>
<feature type="region of interest" description="Disordered" evidence="1">
    <location>
        <begin position="107"/>
        <end position="139"/>
    </location>
</feature>
<accession>A0A5E4QTK4</accession>
<feature type="compositionally biased region" description="Basic residues" evidence="1">
    <location>
        <begin position="130"/>
        <end position="139"/>
    </location>
</feature>
<evidence type="ECO:0000256" key="1">
    <source>
        <dbReference type="SAM" id="MobiDB-lite"/>
    </source>
</evidence>
<sequence>MVSDIDADGGPWQADVGCEGDHEGTFNIPRTHTHSTSHSRDHTERLVGCRGRPARLEYRRARPRLQRRGRVVGRARVRGGVVGRVGVRVAVGGGVRAALGLHVAREPQQRGQQRRVGGQRARQLVAGRHERARARRRRAHGAGAARRLLLLAARLYIYISSPAARAAAPAPCPGAAPPWLAASALPRPRPAIFLFYCTLDSTDDEDLPNNCLQVPKTSSFYMQTGKATMKEMENKLNCAAKKLKKSKDLCQILLKREECELEIQKIRVAKCGGSISLFGRSSEDDII</sequence>
<name>A0A5E4QTK4_9NEOP</name>
<dbReference type="Proteomes" id="UP000324832">
    <property type="component" value="Unassembled WGS sequence"/>
</dbReference>
<dbReference type="AlphaFoldDB" id="A0A5E4QTK4"/>
<evidence type="ECO:0000313" key="3">
    <source>
        <dbReference type="Proteomes" id="UP000324832"/>
    </source>
</evidence>
<dbReference type="EMBL" id="FZQP02004568">
    <property type="protein sequence ID" value="VVD00278.1"/>
    <property type="molecule type" value="Genomic_DNA"/>
</dbReference>
<keyword evidence="3" id="KW-1185">Reference proteome</keyword>
<gene>
    <name evidence="2" type="ORF">LSINAPIS_LOCUS10953</name>
</gene>
<reference evidence="2 3" key="1">
    <citation type="submission" date="2017-07" db="EMBL/GenBank/DDBJ databases">
        <authorList>
            <person name="Talla V."/>
            <person name="Backstrom N."/>
        </authorList>
    </citation>
    <scope>NUCLEOTIDE SEQUENCE [LARGE SCALE GENOMIC DNA]</scope>
</reference>
<proteinExistence type="predicted"/>